<dbReference type="SMART" id="SM00490">
    <property type="entry name" value="HELICc"/>
    <property type="match status" value="1"/>
</dbReference>
<feature type="domain" description="Helicase ATP-binding" evidence="11">
    <location>
        <begin position="412"/>
        <end position="593"/>
    </location>
</feature>
<dbReference type="Gene3D" id="3.50.50.100">
    <property type="match status" value="1"/>
</dbReference>
<dbReference type="PROSITE" id="PS51192">
    <property type="entry name" value="HELICASE_ATP_BIND_1"/>
    <property type="match status" value="1"/>
</dbReference>
<dbReference type="SUPFAM" id="SSF51905">
    <property type="entry name" value="FAD/NAD(P)-binding domain"/>
    <property type="match status" value="2"/>
</dbReference>
<evidence type="ECO:0000313" key="14">
    <source>
        <dbReference type="Proteomes" id="UP000541444"/>
    </source>
</evidence>
<dbReference type="GO" id="GO:0006289">
    <property type="term" value="P:nucleotide-excision repair"/>
    <property type="evidence" value="ECO:0007669"/>
    <property type="project" value="TreeGrafter"/>
</dbReference>
<evidence type="ECO:0000256" key="10">
    <source>
        <dbReference type="ARBA" id="ARBA00066844"/>
    </source>
</evidence>
<dbReference type="GO" id="GO:0043138">
    <property type="term" value="F:3'-5' DNA helicase activity"/>
    <property type="evidence" value="ECO:0007669"/>
    <property type="project" value="TreeGrafter"/>
</dbReference>
<proteinExistence type="inferred from homology"/>
<organism evidence="13 14">
    <name type="scientific">Kingdonia uniflora</name>
    <dbReference type="NCBI Taxonomy" id="39325"/>
    <lineage>
        <taxon>Eukaryota</taxon>
        <taxon>Viridiplantae</taxon>
        <taxon>Streptophyta</taxon>
        <taxon>Embryophyta</taxon>
        <taxon>Tracheophyta</taxon>
        <taxon>Spermatophyta</taxon>
        <taxon>Magnoliopsida</taxon>
        <taxon>Ranunculales</taxon>
        <taxon>Circaeasteraceae</taxon>
        <taxon>Kingdonia</taxon>
    </lineage>
</organism>
<dbReference type="Gene3D" id="3.40.50.300">
    <property type="entry name" value="P-loop containing nucleotide triphosphate hydrolases"/>
    <property type="match status" value="2"/>
</dbReference>
<dbReference type="Pfam" id="PF09369">
    <property type="entry name" value="MZB"/>
    <property type="match status" value="1"/>
</dbReference>
<evidence type="ECO:0000256" key="2">
    <source>
        <dbReference type="ARBA" id="ARBA00005272"/>
    </source>
</evidence>
<sequence>MSLGNLVSSYLIVEDDFIVIVPFNKKGRDQPQQQHSDERRVSAETSLFADLAWSEIMQDLSSLSEMPENGVVENRSLSREKRFDDVVNSILCSTTRMDGENVIDEVGCERIVQVSGLVNCLSDRVTGNCLLRTILSSDKTTLCLCPDWLKTILKAFSFLNIFYGFMQMQQEYIIWDRLKGLMEKLGRFGLEVTIADVERLLVVCSKVVRFGRKVTRPVKLGDAIVIVDSSAEGGDNFAYDVYAVRKQISSSTVVNTMNKREIAFKANLWDDIKTLRSETLAGNGTKMFSLEDFLVYKKDDNTFSKKSEVKRARRSGADAPISHSGQSRCCVGLYPSLYCLSAYDDTNPLVPMEMVEHLRKGIGSRGQIVHVEEIAARTAVHVEMPSEISETIISTLKRIGISKLYSHQAESLQASFSGKSVVVATMTSSGKSLCYNLPVLEELSHNLLSCALYLFPTKALAQDQLRSLLVSTEGLDVCLNIGVYDGDTSQEDRMWLRDNARLLITNPDMLHMSILPFHSQFQRILSNLRFIVIDEAHSYKGVFGCHAALILRRLRRICSHVYGSDPSFILCTATSGNPREHVMELAGLPTMDIVQNDGSPCGPKLFVLWNPPLYLKTVSKNSSLNTSKSADTDAVARRSSPILEISCLFAEMVQHGLRCIAFCKTRKLCELVLSYTHKILRETAPDLVDSICAYRAGYIAQDRRRIESELFGGKLRGVAATNALELGIDVGHVDATLHLGFPGSVSSLWQQAGRSGRREKPSLAVYVAFEGPLDQYFMKFPQKLFGRPIECCHIDAQNKQVLEQHLACAAFELPLSLFYDEKYFGPGLNSAIPALKNKGLLISYPSRDSLAKIWSYIGHEKKPSHAVSIRAIEAEKYKVVDKTSNEVLEEIEESKAFFQVIRVVVYEGAVYMHQGKTYLVNALDLSGKVALCQEADLKYYTKTRDYTDIHVIGGDIAYPASVGETQHSRTTAQTHTCTVTTTWFGFFRIWQGSNEIFDTVDLSLPNYSYESQAVWIRVPQSIKRKVEIQNFSFRGGLHAACHALLNVVPLYILCNSSDLTSECANPHDTRYYPERILLYDKHPGGSGISAQVQPHFRELLTAALDLLISCHCAGGTGCPNCVQTLSCHEYNEVLGKDAAIMILKGVIETEESYFGSCLDQMSSGIAQTSDGESAIPPSYTWPDDKQKPRVCILGGGFGGLYTALRLESLEWPDDRKPQVLLVDQSDRFVFKPMLYELLSGEVDAWEIAPSFSELLASTSVQFIQDRVKFLHPSNSLERSRSTGFSCSGVVDLESGMLIEYDWLVLSLGAETKFDLVPGAADFALPFSTFEDACKVDDKLKILERKKFGKDSSPIHVSVVGCGYAGVELAATVSERLKEKGVVQAINVETAICPTATPGSREAALKVLQSRNVQLYLGYYVTCVKKHGNFEDPEKLEAVEKDEDITVGKDREFILELQSTQKGLKSQILESDLVLWTVGSKPLIPSLDSRDASQMFPLNARGQAETDETLRVKGHPRIFAIGDSAALRDSNGRLLPATAQVC</sequence>
<dbReference type="InterPro" id="IPR036188">
    <property type="entry name" value="FAD/NAD-bd_sf"/>
</dbReference>
<keyword evidence="7" id="KW-0521">NADP</keyword>
<dbReference type="PANTHER" id="PTHR47957:SF3">
    <property type="entry name" value="ATP-DEPENDENT HELICASE HRQ1"/>
    <property type="match status" value="1"/>
</dbReference>
<evidence type="ECO:0000256" key="5">
    <source>
        <dbReference type="ARBA" id="ARBA00022827"/>
    </source>
</evidence>
<evidence type="ECO:0000256" key="3">
    <source>
        <dbReference type="ARBA" id="ARBA00022630"/>
    </source>
</evidence>
<dbReference type="Pfam" id="PF00270">
    <property type="entry name" value="DEAD"/>
    <property type="match status" value="1"/>
</dbReference>
<keyword evidence="3" id="KW-0285">Flavoprotein</keyword>
<name>A0A7J7LBQ2_9MAGN</name>
<comment type="caution">
    <text evidence="13">The sequence shown here is derived from an EMBL/GenBank/DDBJ whole genome shotgun (WGS) entry which is preliminary data.</text>
</comment>
<dbReference type="InterPro" id="IPR027417">
    <property type="entry name" value="P-loop_NTPase"/>
</dbReference>
<gene>
    <name evidence="13" type="ORF">GIB67_001796</name>
</gene>
<dbReference type="InterPro" id="IPR011545">
    <property type="entry name" value="DEAD/DEAH_box_helicase_dom"/>
</dbReference>
<dbReference type="EC" id="1.6.5.12" evidence="10"/>
<dbReference type="InterPro" id="IPR014001">
    <property type="entry name" value="Helicase_ATP-bd"/>
</dbReference>
<evidence type="ECO:0000259" key="11">
    <source>
        <dbReference type="PROSITE" id="PS51192"/>
    </source>
</evidence>
<dbReference type="PROSITE" id="PS51194">
    <property type="entry name" value="HELICASE_CTER"/>
    <property type="match status" value="1"/>
</dbReference>
<dbReference type="Pfam" id="PF22982">
    <property type="entry name" value="WHD_HRQ1"/>
    <property type="match status" value="1"/>
</dbReference>
<dbReference type="FunFam" id="3.50.50.100:FF:000010">
    <property type="entry name" value="Alternative NAD(P)H-ubiquinone oxidoreductase C1, chloroplastic/mitochondrial"/>
    <property type="match status" value="1"/>
</dbReference>
<evidence type="ECO:0000256" key="9">
    <source>
        <dbReference type="ARBA" id="ARBA00052971"/>
    </source>
</evidence>
<evidence type="ECO:0000256" key="1">
    <source>
        <dbReference type="ARBA" id="ARBA00001974"/>
    </source>
</evidence>
<keyword evidence="6" id="KW-0067">ATP-binding</keyword>
<dbReference type="InterPro" id="IPR001650">
    <property type="entry name" value="Helicase_C-like"/>
</dbReference>
<dbReference type="SMART" id="SM00487">
    <property type="entry name" value="DEXDc"/>
    <property type="match status" value="1"/>
</dbReference>
<dbReference type="CDD" id="cd17923">
    <property type="entry name" value="DEXHc_Hrq1-like"/>
    <property type="match status" value="1"/>
</dbReference>
<dbReference type="PANTHER" id="PTHR47957">
    <property type="entry name" value="ATP-DEPENDENT HELICASE HRQ1"/>
    <property type="match status" value="1"/>
</dbReference>
<feature type="domain" description="Helicase C-terminal" evidence="12">
    <location>
        <begin position="651"/>
        <end position="807"/>
    </location>
</feature>
<dbReference type="InterPro" id="IPR023753">
    <property type="entry name" value="FAD/NAD-binding_dom"/>
</dbReference>
<keyword evidence="8" id="KW-0560">Oxidoreductase</keyword>
<dbReference type="SUPFAM" id="SSF52540">
    <property type="entry name" value="P-loop containing nucleoside triphosphate hydrolases"/>
    <property type="match status" value="1"/>
</dbReference>
<dbReference type="OrthoDB" id="18781at2759"/>
<dbReference type="InterPro" id="IPR018973">
    <property type="entry name" value="MZB"/>
</dbReference>
<dbReference type="EMBL" id="JACGCM010002404">
    <property type="protein sequence ID" value="KAF6140055.1"/>
    <property type="molecule type" value="Genomic_DNA"/>
</dbReference>
<dbReference type="PRINTS" id="PR00368">
    <property type="entry name" value="FADPNR"/>
</dbReference>
<evidence type="ECO:0000256" key="6">
    <source>
        <dbReference type="ARBA" id="ARBA00022840"/>
    </source>
</evidence>
<dbReference type="GO" id="GO:0016491">
    <property type="term" value="F:oxidoreductase activity"/>
    <property type="evidence" value="ECO:0007669"/>
    <property type="project" value="UniProtKB-KW"/>
</dbReference>
<dbReference type="Proteomes" id="UP000541444">
    <property type="component" value="Unassembled WGS sequence"/>
</dbReference>
<accession>A0A7J7LBQ2</accession>
<keyword evidence="5" id="KW-0274">FAD</keyword>
<dbReference type="Pfam" id="PF00271">
    <property type="entry name" value="Helicase_C"/>
    <property type="match status" value="1"/>
</dbReference>
<comment type="cofactor">
    <cofactor evidence="1">
        <name>FAD</name>
        <dbReference type="ChEBI" id="CHEBI:57692"/>
    </cofactor>
</comment>
<dbReference type="InterPro" id="IPR055227">
    <property type="entry name" value="HRQ1_WHD"/>
</dbReference>
<dbReference type="GO" id="GO:0005634">
    <property type="term" value="C:nucleus"/>
    <property type="evidence" value="ECO:0007669"/>
    <property type="project" value="TreeGrafter"/>
</dbReference>
<dbReference type="GO" id="GO:0036297">
    <property type="term" value="P:interstrand cross-link repair"/>
    <property type="evidence" value="ECO:0007669"/>
    <property type="project" value="TreeGrafter"/>
</dbReference>
<evidence type="ECO:0000313" key="13">
    <source>
        <dbReference type="EMBL" id="KAF6140055.1"/>
    </source>
</evidence>
<reference evidence="13 14" key="1">
    <citation type="journal article" date="2020" name="IScience">
        <title>Genome Sequencing of the Endangered Kingdonia uniflora (Circaeasteraceae, Ranunculales) Reveals Potential Mechanisms of Evolutionary Specialization.</title>
        <authorList>
            <person name="Sun Y."/>
            <person name="Deng T."/>
            <person name="Zhang A."/>
            <person name="Moore M.J."/>
            <person name="Landis J.B."/>
            <person name="Lin N."/>
            <person name="Zhang H."/>
            <person name="Zhang X."/>
            <person name="Huang J."/>
            <person name="Zhang X."/>
            <person name="Sun H."/>
            <person name="Wang H."/>
        </authorList>
    </citation>
    <scope>NUCLEOTIDE SEQUENCE [LARGE SCALE GENOMIC DNA]</scope>
    <source>
        <strain evidence="13">TB1705</strain>
        <tissue evidence="13">Leaf</tissue>
    </source>
</reference>
<evidence type="ECO:0000256" key="7">
    <source>
        <dbReference type="ARBA" id="ARBA00022857"/>
    </source>
</evidence>
<protein>
    <recommendedName>
        <fullName evidence="10">demethylphylloquinone reductase</fullName>
        <ecNumber evidence="10">1.6.5.12</ecNumber>
    </recommendedName>
</protein>
<evidence type="ECO:0000256" key="4">
    <source>
        <dbReference type="ARBA" id="ARBA00022741"/>
    </source>
</evidence>
<evidence type="ECO:0000256" key="8">
    <source>
        <dbReference type="ARBA" id="ARBA00023002"/>
    </source>
</evidence>
<evidence type="ECO:0000259" key="12">
    <source>
        <dbReference type="PROSITE" id="PS51194"/>
    </source>
</evidence>
<dbReference type="FunFam" id="3.40.50.300:FF:001137">
    <property type="entry name" value="DEAD/DEAH box helicase"/>
    <property type="match status" value="1"/>
</dbReference>
<dbReference type="GO" id="GO:0003676">
    <property type="term" value="F:nucleic acid binding"/>
    <property type="evidence" value="ECO:0007669"/>
    <property type="project" value="InterPro"/>
</dbReference>
<dbReference type="Pfam" id="PF07992">
    <property type="entry name" value="Pyr_redox_2"/>
    <property type="match status" value="1"/>
</dbReference>
<keyword evidence="4" id="KW-0547">Nucleotide-binding</keyword>
<comment type="catalytic activity">
    <reaction evidence="9">
        <text>demethylphylloquinone + NADPH + H(+) = demethylphylloquinol + NADP(+)</text>
        <dbReference type="Rhea" id="RHEA:47744"/>
        <dbReference type="ChEBI" id="CHEBI:15378"/>
        <dbReference type="ChEBI" id="CHEBI:31087"/>
        <dbReference type="ChEBI" id="CHEBI:57783"/>
        <dbReference type="ChEBI" id="CHEBI:58349"/>
        <dbReference type="ChEBI" id="CHEBI:87844"/>
        <dbReference type="EC" id="1.6.5.12"/>
    </reaction>
</comment>
<dbReference type="GO" id="GO:0005524">
    <property type="term" value="F:ATP binding"/>
    <property type="evidence" value="ECO:0007669"/>
    <property type="project" value="UniProtKB-KW"/>
</dbReference>
<comment type="similarity">
    <text evidence="2">Belongs to the NADH dehydrogenase family.</text>
</comment>
<keyword evidence="14" id="KW-1185">Reference proteome</keyword>
<dbReference type="CDD" id="cd18797">
    <property type="entry name" value="SF2_C_Hrq"/>
    <property type="match status" value="1"/>
</dbReference>